<evidence type="ECO:0000256" key="1">
    <source>
        <dbReference type="ARBA" id="ARBA00004651"/>
    </source>
</evidence>
<organism evidence="10">
    <name type="scientific">Schaalia odontolytica</name>
    <dbReference type="NCBI Taxonomy" id="1660"/>
    <lineage>
        <taxon>Bacteria</taxon>
        <taxon>Bacillati</taxon>
        <taxon>Actinomycetota</taxon>
        <taxon>Actinomycetes</taxon>
        <taxon>Actinomycetales</taxon>
        <taxon>Actinomycetaceae</taxon>
        <taxon>Schaalia</taxon>
    </lineage>
</organism>
<keyword evidence="2" id="KW-1003">Cell membrane</keyword>
<dbReference type="GO" id="GO:0016787">
    <property type="term" value="F:hydrolase activity"/>
    <property type="evidence" value="ECO:0007669"/>
    <property type="project" value="UniProtKB-KW"/>
</dbReference>
<dbReference type="Pfam" id="PF12704">
    <property type="entry name" value="MacB_PCD"/>
    <property type="match status" value="1"/>
</dbReference>
<reference evidence="10" key="1">
    <citation type="submission" date="2019-11" db="EMBL/GenBank/DDBJ databases">
        <authorList>
            <person name="Feng L."/>
        </authorList>
    </citation>
    <scope>NUCLEOTIDE SEQUENCE</scope>
    <source>
        <strain evidence="10">AodontolyticusLFYP35</strain>
    </source>
</reference>
<keyword evidence="3 7" id="KW-0812">Transmembrane</keyword>
<protein>
    <submittedName>
        <fullName evidence="10">Macrolide export ATP-binding/permease protein MacB</fullName>
        <ecNumber evidence="10">3.6.3.-</ecNumber>
    </submittedName>
</protein>
<dbReference type="GO" id="GO:0022857">
    <property type="term" value="F:transmembrane transporter activity"/>
    <property type="evidence" value="ECO:0007669"/>
    <property type="project" value="TreeGrafter"/>
</dbReference>
<feature type="transmembrane region" description="Helical" evidence="7">
    <location>
        <begin position="34"/>
        <end position="56"/>
    </location>
</feature>
<evidence type="ECO:0000256" key="5">
    <source>
        <dbReference type="ARBA" id="ARBA00023136"/>
    </source>
</evidence>
<dbReference type="PANTHER" id="PTHR30572">
    <property type="entry name" value="MEMBRANE COMPONENT OF TRANSPORTER-RELATED"/>
    <property type="match status" value="1"/>
</dbReference>
<keyword evidence="4 7" id="KW-1133">Transmembrane helix</keyword>
<comment type="similarity">
    <text evidence="6">Belongs to the ABC-4 integral membrane protein family.</text>
</comment>
<evidence type="ECO:0000256" key="7">
    <source>
        <dbReference type="SAM" id="Phobius"/>
    </source>
</evidence>
<evidence type="ECO:0000256" key="6">
    <source>
        <dbReference type="ARBA" id="ARBA00038076"/>
    </source>
</evidence>
<dbReference type="EC" id="3.6.3.-" evidence="10"/>
<feature type="transmembrane region" description="Helical" evidence="7">
    <location>
        <begin position="279"/>
        <end position="304"/>
    </location>
</feature>
<keyword evidence="10" id="KW-0067">ATP-binding</keyword>
<dbReference type="GO" id="GO:0005886">
    <property type="term" value="C:plasma membrane"/>
    <property type="evidence" value="ECO:0007669"/>
    <property type="project" value="UniProtKB-SubCell"/>
</dbReference>
<keyword evidence="10" id="KW-0547">Nucleotide-binding</keyword>
<gene>
    <name evidence="10" type="primary">macB_6</name>
    <name evidence="10" type="ORF">AOLFYP35_01034</name>
</gene>
<feature type="transmembrane region" description="Helical" evidence="7">
    <location>
        <begin position="363"/>
        <end position="385"/>
    </location>
</feature>
<name>A0A6N2STA9_9ACTO</name>
<feature type="transmembrane region" description="Helical" evidence="7">
    <location>
        <begin position="325"/>
        <end position="351"/>
    </location>
</feature>
<dbReference type="GO" id="GO:0005524">
    <property type="term" value="F:ATP binding"/>
    <property type="evidence" value="ECO:0007669"/>
    <property type="project" value="UniProtKB-KW"/>
</dbReference>
<accession>A0A6N2STA9</accession>
<dbReference type="EMBL" id="CACRSM010000002">
    <property type="protein sequence ID" value="VYS96903.1"/>
    <property type="molecule type" value="Genomic_DNA"/>
</dbReference>
<dbReference type="PANTHER" id="PTHR30572:SF4">
    <property type="entry name" value="ABC TRANSPORTER PERMEASE YTRF"/>
    <property type="match status" value="1"/>
</dbReference>
<keyword evidence="10" id="KW-0378">Hydrolase</keyword>
<dbReference type="InterPro" id="IPR003838">
    <property type="entry name" value="ABC3_permease_C"/>
</dbReference>
<dbReference type="Pfam" id="PF02687">
    <property type="entry name" value="FtsX"/>
    <property type="match status" value="1"/>
</dbReference>
<comment type="subcellular location">
    <subcellularLocation>
        <location evidence="1">Cell membrane</location>
        <topology evidence="1">Multi-pass membrane protein</topology>
    </subcellularLocation>
</comment>
<sequence length="402" mass="41012">MSGDSTQIVHSSRLRGSDVARLGVSGLRARPMRAVLSALGIAIGIAAMVGVVGVSASSQAQLHEQLQALGTNMLTARSGADLSGANLVLPEDSVGRIRMIPGVKDASSTSTLSGVSVYRSRLIDPNATGGILTMAAPTNLLDVVSGKVARGAWLNEATSQYPGVVLGAQTASLLGVTSPGGQVWLGNTSFTVLGILEPAPLAEELDHAALIGIPIAQKLFGAGQTPTTLYERSEDSQVEQVRELLGPTLAPQGATGLKVSRPSDALAAQNAADQTLTTLLAGVGSIALLVGGIGVANTMIISVLERRREIGLRRSLGARRGHICIQFLAEALILSFLGGCVGCVIGALVTWGMCIAYGWPVTIAWYVIAAGLGAPLAIGAVAGLYPALRAAHTPPTAALASQ</sequence>
<evidence type="ECO:0000256" key="4">
    <source>
        <dbReference type="ARBA" id="ARBA00022989"/>
    </source>
</evidence>
<evidence type="ECO:0000259" key="9">
    <source>
        <dbReference type="Pfam" id="PF12704"/>
    </source>
</evidence>
<evidence type="ECO:0000256" key="3">
    <source>
        <dbReference type="ARBA" id="ARBA00022692"/>
    </source>
</evidence>
<dbReference type="InterPro" id="IPR025857">
    <property type="entry name" value="MacB_PCD"/>
</dbReference>
<keyword evidence="5 7" id="KW-0472">Membrane</keyword>
<proteinExistence type="inferred from homology"/>
<evidence type="ECO:0000313" key="10">
    <source>
        <dbReference type="EMBL" id="VYS96903.1"/>
    </source>
</evidence>
<dbReference type="AlphaFoldDB" id="A0A6N2STA9"/>
<feature type="domain" description="MacB-like periplasmic core" evidence="9">
    <location>
        <begin position="35"/>
        <end position="243"/>
    </location>
</feature>
<evidence type="ECO:0000259" key="8">
    <source>
        <dbReference type="Pfam" id="PF02687"/>
    </source>
</evidence>
<evidence type="ECO:0000256" key="2">
    <source>
        <dbReference type="ARBA" id="ARBA00022475"/>
    </source>
</evidence>
<dbReference type="InterPro" id="IPR050250">
    <property type="entry name" value="Macrolide_Exporter_MacB"/>
</dbReference>
<feature type="domain" description="ABC3 transporter permease C-terminal" evidence="8">
    <location>
        <begin position="284"/>
        <end position="395"/>
    </location>
</feature>